<feature type="compositionally biased region" description="Basic and acidic residues" evidence="1">
    <location>
        <begin position="246"/>
        <end position="279"/>
    </location>
</feature>
<dbReference type="EMBL" id="BK015711">
    <property type="protein sequence ID" value="DAE21322.1"/>
    <property type="molecule type" value="Genomic_DNA"/>
</dbReference>
<organism evidence="2">
    <name type="scientific">Siphoviridae sp. ctE6L85</name>
    <dbReference type="NCBI Taxonomy" id="2826202"/>
    <lineage>
        <taxon>Viruses</taxon>
        <taxon>Duplodnaviria</taxon>
        <taxon>Heunggongvirae</taxon>
        <taxon>Uroviricota</taxon>
        <taxon>Caudoviricetes</taxon>
    </lineage>
</organism>
<name>A0A8S5QQN5_9CAUD</name>
<feature type="region of interest" description="Disordered" evidence="1">
    <location>
        <begin position="230"/>
        <end position="319"/>
    </location>
</feature>
<protein>
    <submittedName>
        <fullName evidence="2">Ubiquitin-like protein</fullName>
    </submittedName>
</protein>
<evidence type="ECO:0000313" key="2">
    <source>
        <dbReference type="EMBL" id="DAE21322.1"/>
    </source>
</evidence>
<sequence>MSKPIKMTEQYMAECRADFEKALQLTKLADGKLSFTKVFTCGDRKATVFFTAGAWAKMALLIKEFDKEVAWHGVAHRAADEAVDEYIIEDIVVYPQEVSGTTVEMDTEKYAEWLMQNADDERFNNIHMQGHSHVNMPTSPSSVDLNHQEEILNMLGDDDFYIFMIWNKSFVSTNKIYDLKKNVLFEDKDITVKLEGEHEGLAEFLKTAKDMVKQKSYTYGNYGGYSGYSGNRPPYSGAPYNPLPGSKKDEKEDKGGKKSDKKSDDKKSDKKSEKAEKPRTRIGVGWQGKNACQQSMWDEDDDDSVYSYGGYSDQYLGGE</sequence>
<accession>A0A8S5QQN5</accession>
<proteinExistence type="predicted"/>
<evidence type="ECO:0000256" key="1">
    <source>
        <dbReference type="SAM" id="MobiDB-lite"/>
    </source>
</evidence>
<reference evidence="2" key="1">
    <citation type="journal article" date="2021" name="Proc. Natl. Acad. Sci. U.S.A.">
        <title>A Catalog of Tens of Thousands of Viruses from Human Metagenomes Reveals Hidden Associations with Chronic Diseases.</title>
        <authorList>
            <person name="Tisza M.J."/>
            <person name="Buck C.B."/>
        </authorList>
    </citation>
    <scope>NUCLEOTIDE SEQUENCE</scope>
    <source>
        <strain evidence="2">CtE6L85</strain>
    </source>
</reference>